<evidence type="ECO:0000313" key="2">
    <source>
        <dbReference type="Proteomes" id="UP000827284"/>
    </source>
</evidence>
<name>A0A9P3HIU2_9FUNG</name>
<comment type="caution">
    <text evidence="1">The sequence shown here is derived from an EMBL/GenBank/DDBJ whole genome shotgun (WGS) entry which is preliminary data.</text>
</comment>
<dbReference type="Gene3D" id="3.30.420.10">
    <property type="entry name" value="Ribonuclease H-like superfamily/Ribonuclease H"/>
    <property type="match status" value="1"/>
</dbReference>
<gene>
    <name evidence="1" type="ORF">EMPS_09883</name>
</gene>
<dbReference type="EMBL" id="BQFW01000013">
    <property type="protein sequence ID" value="GJJ77524.1"/>
    <property type="molecule type" value="Genomic_DNA"/>
</dbReference>
<accession>A0A9P3HIU2</accession>
<proteinExistence type="predicted"/>
<keyword evidence="2" id="KW-1185">Reference proteome</keyword>
<evidence type="ECO:0008006" key="3">
    <source>
        <dbReference type="Google" id="ProtNLM"/>
    </source>
</evidence>
<reference evidence="1" key="2">
    <citation type="journal article" date="2022" name="Microbiol. Resour. Announc.">
        <title>Whole-Genome Sequence of Entomortierella parvispora E1425, a Mucoromycotan Fungus Associated with Burkholderiaceae-Related Endosymbiotic Bacteria.</title>
        <authorList>
            <person name="Herlambang A."/>
            <person name="Guo Y."/>
            <person name="Takashima Y."/>
            <person name="Narisawa K."/>
            <person name="Ohta H."/>
            <person name="Nishizawa T."/>
        </authorList>
    </citation>
    <scope>NUCLEOTIDE SEQUENCE</scope>
    <source>
        <strain evidence="1">E1425</strain>
    </source>
</reference>
<protein>
    <recommendedName>
        <fullName evidence="3">RNase H type-1 domain-containing protein</fullName>
    </recommendedName>
</protein>
<dbReference type="InterPro" id="IPR036397">
    <property type="entry name" value="RNaseH_sf"/>
</dbReference>
<dbReference type="OrthoDB" id="2435398at2759"/>
<dbReference type="InterPro" id="IPR012337">
    <property type="entry name" value="RNaseH-like_sf"/>
</dbReference>
<organism evidence="1 2">
    <name type="scientific">Entomortierella parvispora</name>
    <dbReference type="NCBI Taxonomy" id="205924"/>
    <lineage>
        <taxon>Eukaryota</taxon>
        <taxon>Fungi</taxon>
        <taxon>Fungi incertae sedis</taxon>
        <taxon>Mucoromycota</taxon>
        <taxon>Mortierellomycotina</taxon>
        <taxon>Mortierellomycetes</taxon>
        <taxon>Mortierellales</taxon>
        <taxon>Mortierellaceae</taxon>
        <taxon>Entomortierella</taxon>
    </lineage>
</organism>
<dbReference type="Proteomes" id="UP000827284">
    <property type="component" value="Unassembled WGS sequence"/>
</dbReference>
<sequence length="101" mass="10947">MAFGVATVAPDTPLRISGRLQGFSSSTAAELMGLHAVIVAAPAAEHIILHLDNLSVVNNFNKLVKHKDRATTREKMRYNHAIQWAVIAQACNIRQGAVEVC</sequence>
<dbReference type="AlphaFoldDB" id="A0A9P3HIU2"/>
<dbReference type="GO" id="GO:0003676">
    <property type="term" value="F:nucleic acid binding"/>
    <property type="evidence" value="ECO:0007669"/>
    <property type="project" value="InterPro"/>
</dbReference>
<evidence type="ECO:0000313" key="1">
    <source>
        <dbReference type="EMBL" id="GJJ77524.1"/>
    </source>
</evidence>
<reference evidence="1" key="1">
    <citation type="submission" date="2021-11" db="EMBL/GenBank/DDBJ databases">
        <authorList>
            <person name="Herlambang A."/>
            <person name="Guo Y."/>
            <person name="Takashima Y."/>
            <person name="Nishizawa T."/>
        </authorList>
    </citation>
    <scope>NUCLEOTIDE SEQUENCE</scope>
    <source>
        <strain evidence="1">E1425</strain>
    </source>
</reference>
<dbReference type="SUPFAM" id="SSF53098">
    <property type="entry name" value="Ribonuclease H-like"/>
    <property type="match status" value="1"/>
</dbReference>